<accession>A0A914EMF1</accession>
<keyword evidence="1" id="KW-1133">Transmembrane helix</keyword>
<keyword evidence="2" id="KW-1185">Reference proteome</keyword>
<feature type="transmembrane region" description="Helical" evidence="1">
    <location>
        <begin position="81"/>
        <end position="105"/>
    </location>
</feature>
<keyword evidence="1" id="KW-0472">Membrane</keyword>
<name>A0A914EMF1_9BILA</name>
<reference evidence="3" key="1">
    <citation type="submission" date="2022-11" db="UniProtKB">
        <authorList>
            <consortium name="WormBaseParasite"/>
        </authorList>
    </citation>
    <scope>IDENTIFICATION</scope>
</reference>
<dbReference type="Proteomes" id="UP000887540">
    <property type="component" value="Unplaced"/>
</dbReference>
<sequence length="432" mass="49459">MHPTLRKTLCSSSRRYLVYYITIYLCFSFILLIPVWRARTDEYTLESFNKPQNSSLWILFDMENTFGFNFQSSSSIHLEGFVVILGVELSIYFMAVVSLNAYALYRMKQTKTPKLLALQKMLYKSFCIQTIFSLLSFFVPVLIVVIVLKSPPNPGTKQKSIIKKYTNGLKTLSNYSSNALLIPEVGSFIAMVIKAAGPLAKVINFFTDWNSSCTPDEEEQIIHDEMTSIEEKLISEMEYLNEKIIKRIDDFDKDIHIMDFKEKVVDPIQHGLERFKAMLKEKSKTAHKDFLKFCEGSTSSQPHELLGDLAEKLKGEKGLGLVLIKAEDFDFNSFNNLVGNVSSTVKTALTLIGHCEHIRHRGHEKHNEHIEVAKEKCNIINNIITENIQFLKDNYFPTYVLKVVNETLKADISNDELSASIYNKIVNKFVVN</sequence>
<dbReference type="InterPro" id="IPR019422">
    <property type="entry name" value="7TM_GPCR_serpentine_rcpt_Srh"/>
</dbReference>
<evidence type="ECO:0000313" key="3">
    <source>
        <dbReference type="WBParaSite" id="ACRNAN_scaffold8758.g18821.t1"/>
    </source>
</evidence>
<dbReference type="AlphaFoldDB" id="A0A914EMF1"/>
<evidence type="ECO:0000313" key="2">
    <source>
        <dbReference type="Proteomes" id="UP000887540"/>
    </source>
</evidence>
<dbReference type="Pfam" id="PF10318">
    <property type="entry name" value="7TM_GPCR_Srh"/>
    <property type="match status" value="1"/>
</dbReference>
<dbReference type="WBParaSite" id="ACRNAN_scaffold8758.g18821.t1">
    <property type="protein sequence ID" value="ACRNAN_scaffold8758.g18821.t1"/>
    <property type="gene ID" value="ACRNAN_scaffold8758.g18821"/>
</dbReference>
<evidence type="ECO:0000256" key="1">
    <source>
        <dbReference type="SAM" id="Phobius"/>
    </source>
</evidence>
<protein>
    <submittedName>
        <fullName evidence="3">Uncharacterized protein</fullName>
    </submittedName>
</protein>
<organism evidence="2 3">
    <name type="scientific">Acrobeloides nanus</name>
    <dbReference type="NCBI Taxonomy" id="290746"/>
    <lineage>
        <taxon>Eukaryota</taxon>
        <taxon>Metazoa</taxon>
        <taxon>Ecdysozoa</taxon>
        <taxon>Nematoda</taxon>
        <taxon>Chromadorea</taxon>
        <taxon>Rhabditida</taxon>
        <taxon>Tylenchina</taxon>
        <taxon>Cephalobomorpha</taxon>
        <taxon>Cephaloboidea</taxon>
        <taxon>Cephalobidae</taxon>
        <taxon>Acrobeloides</taxon>
    </lineage>
</organism>
<proteinExistence type="predicted"/>
<keyword evidence="1" id="KW-0812">Transmembrane</keyword>
<feature type="transmembrane region" description="Helical" evidence="1">
    <location>
        <begin position="126"/>
        <end position="148"/>
    </location>
</feature>
<feature type="transmembrane region" description="Helical" evidence="1">
    <location>
        <begin position="16"/>
        <end position="36"/>
    </location>
</feature>